<feature type="region of interest" description="Disordered" evidence="1">
    <location>
        <begin position="324"/>
        <end position="377"/>
    </location>
</feature>
<proteinExistence type="predicted"/>
<organism evidence="3 4">
    <name type="scientific">Ophiostoma piceae (strain UAMH 11346)</name>
    <name type="common">Sap stain fungus</name>
    <dbReference type="NCBI Taxonomy" id="1262450"/>
    <lineage>
        <taxon>Eukaryota</taxon>
        <taxon>Fungi</taxon>
        <taxon>Dikarya</taxon>
        <taxon>Ascomycota</taxon>
        <taxon>Pezizomycotina</taxon>
        <taxon>Sordariomycetes</taxon>
        <taxon>Sordariomycetidae</taxon>
        <taxon>Ophiostomatales</taxon>
        <taxon>Ophiostomataceae</taxon>
        <taxon>Ophiostoma</taxon>
    </lineage>
</organism>
<dbReference type="Proteomes" id="UP000016923">
    <property type="component" value="Unassembled WGS sequence"/>
</dbReference>
<feature type="compositionally biased region" description="Low complexity" evidence="1">
    <location>
        <begin position="47"/>
        <end position="58"/>
    </location>
</feature>
<feature type="compositionally biased region" description="Basic residues" evidence="1">
    <location>
        <begin position="355"/>
        <end position="365"/>
    </location>
</feature>
<dbReference type="Pfam" id="PF12511">
    <property type="entry name" value="DUF3716"/>
    <property type="match status" value="1"/>
</dbReference>
<evidence type="ECO:0000259" key="2">
    <source>
        <dbReference type="PROSITE" id="PS00028"/>
    </source>
</evidence>
<name>S3BZE8_OPHP1</name>
<feature type="region of interest" description="Disordered" evidence="1">
    <location>
        <begin position="1"/>
        <end position="101"/>
    </location>
</feature>
<feature type="compositionally biased region" description="Low complexity" evidence="1">
    <location>
        <begin position="176"/>
        <end position="188"/>
    </location>
</feature>
<feature type="compositionally biased region" description="Polar residues" evidence="1">
    <location>
        <begin position="983"/>
        <end position="996"/>
    </location>
</feature>
<dbReference type="AlphaFoldDB" id="S3BZE8"/>
<feature type="compositionally biased region" description="Polar residues" evidence="1">
    <location>
        <begin position="144"/>
        <end position="159"/>
    </location>
</feature>
<dbReference type="EMBL" id="KE148159">
    <property type="protein sequence ID" value="EPE04831.1"/>
    <property type="molecule type" value="Genomic_DNA"/>
</dbReference>
<feature type="compositionally biased region" description="Polar residues" evidence="1">
    <location>
        <begin position="18"/>
        <end position="30"/>
    </location>
</feature>
<feature type="compositionally biased region" description="Low complexity" evidence="1">
    <location>
        <begin position="229"/>
        <end position="240"/>
    </location>
</feature>
<dbReference type="InterPro" id="IPR022190">
    <property type="entry name" value="DUF3716"/>
</dbReference>
<feature type="domain" description="C2H2-type" evidence="2">
    <location>
        <begin position="429"/>
        <end position="452"/>
    </location>
</feature>
<evidence type="ECO:0000313" key="4">
    <source>
        <dbReference type="Proteomes" id="UP000016923"/>
    </source>
</evidence>
<protein>
    <recommendedName>
        <fullName evidence="2">C2H2-type domain-containing protein</fullName>
    </recommendedName>
</protein>
<reference evidence="3 4" key="1">
    <citation type="journal article" date="2013" name="BMC Genomics">
        <title>The genome and transcriptome of the pine saprophyte Ophiostoma piceae, and a comparison with the bark beetle-associated pine pathogen Grosmannia clavigera.</title>
        <authorList>
            <person name="Haridas S."/>
            <person name="Wang Y."/>
            <person name="Lim L."/>
            <person name="Massoumi Alamouti S."/>
            <person name="Jackman S."/>
            <person name="Docking R."/>
            <person name="Robertson G."/>
            <person name="Birol I."/>
            <person name="Bohlmann J."/>
            <person name="Breuil C."/>
        </authorList>
    </citation>
    <scope>NUCLEOTIDE SEQUENCE [LARGE SCALE GENOMIC DNA]</scope>
    <source>
        <strain evidence="3 4">UAMH 11346</strain>
    </source>
</reference>
<keyword evidence="4" id="KW-1185">Reference proteome</keyword>
<dbReference type="VEuPathDB" id="FungiDB:F503_06380"/>
<feature type="compositionally biased region" description="Polar residues" evidence="1">
    <location>
        <begin position="1"/>
        <end position="11"/>
    </location>
</feature>
<evidence type="ECO:0000313" key="3">
    <source>
        <dbReference type="EMBL" id="EPE04831.1"/>
    </source>
</evidence>
<feature type="compositionally biased region" description="Polar residues" evidence="1">
    <location>
        <begin position="166"/>
        <end position="175"/>
    </location>
</feature>
<feature type="region of interest" description="Disordered" evidence="1">
    <location>
        <begin position="132"/>
        <end position="208"/>
    </location>
</feature>
<sequence length="1131" mass="121405">MSAPTTSTTGLQHEVDRQLQQQLGTASNDFQASASHPQHPHQHQQHQQHPQHNPAHPSFTSHTQPPPSRPLSSTTANNSILPPLSEGRRASASYASKISPKLNFRTPAVAATSASPRLPSAGTASAGAPVANPNGFAARPPQVFANSTANSSTLPSTAPSGAPQPQKDTPTASLRTSTSMASETMSETPVPVPPFPTLASETPKPKPTYKMKRTGKPGMPPGIPLNMSVPATSSPSQSPSMTPPPGHMAYAQGRVPQKPSASTSHIDNPQPAAITSDIAPGMIPMSRPGMSGNSMRPPPKALGHPHSWRSDHGSQLLVRKDKSLPAGGTLTHPNGVSNGVPAPSSINREAGKGKTAPKKPKRGRPRGSVNKTKIQDGGDGGFAIPIFKAPSGRSYNIWINGRGMEESTSGGIIPDGYKLHTDTSFPWICPVRSCRISFSQLSGLGHHFSKGHRSSHLNDNLDGTLTVIKQWVTNLSIGARVVSQKRLADPGPIVPPRLKRGAKHTAKTTLPGAKLNKKEARYITLEPVATNDGYWSSTSADSMPPLIEMPTPKAKLPPPAKTSELFTSASGRVYTKYLDGSLSHGVAFPDGYKRSSYPGHPWRQHRDCLLNENNDGTHSVVGHYNGRRPLVVSHHRVPITELEPLAKEIPAGVIRPPEAGSPADMVKQQDPDESLVEEYSASMDGNDTLMGNTDTGNGGAQIPGRHPDQPQHSDLATPIPGYSETMWRYIEPALKRTSSRAVLQKSYMHLFLELPRKREIHWNTPWIAQNPFLDSQPRDIASLVVHLTGDYAEVPCNHCKLGKGPYSGCIVVSHKAAPGLVAAFDSCANCLYHCGHSYCTIKNTFRPRFEKLYPEFNFDATRRYVRSGVFSRDLARGGMPEAVKSLKVFAGKGEGDAAAAVRAAKASAKHHHRKYEHAQRNMSSDIELSVSAAERKRAQQVRAEFHRRSKRIAVKDVMDSETPPAQRSTTDIPVPVPGLGSANEKTTAGTSNSSGLAAQTSPLIFAGAAQPGPEVLEMEDWEVAPGRVESGAATVAYSNAYLTSAQMVPIDHNMSYRVQVVQPGAVIAFPSEATSMRTCSVARGKLRVTVGDAKFVIGTNGLFKVLPGVEFSVENRLYIDSCIHITSLHGL</sequence>
<accession>S3BZE8</accession>
<dbReference type="OrthoDB" id="3545073at2759"/>
<feature type="region of interest" description="Disordered" evidence="1">
    <location>
        <begin position="956"/>
        <end position="996"/>
    </location>
</feature>
<feature type="region of interest" description="Disordered" evidence="1">
    <location>
        <begin position="229"/>
        <end position="312"/>
    </location>
</feature>
<dbReference type="HOGENOM" id="CLU_278989_0_0_1"/>
<gene>
    <name evidence="3" type="ORF">F503_06380</name>
</gene>
<feature type="compositionally biased region" description="Polar residues" evidence="1">
    <location>
        <begin position="70"/>
        <end position="80"/>
    </location>
</feature>
<dbReference type="eggNOG" id="ENOG502SACR">
    <property type="taxonomic scope" value="Eukaryota"/>
</dbReference>
<dbReference type="STRING" id="1262450.S3BZE8"/>
<evidence type="ECO:0000256" key="1">
    <source>
        <dbReference type="SAM" id="MobiDB-lite"/>
    </source>
</evidence>
<dbReference type="InterPro" id="IPR013087">
    <property type="entry name" value="Znf_C2H2_type"/>
</dbReference>
<dbReference type="PROSITE" id="PS00028">
    <property type="entry name" value="ZINC_FINGER_C2H2_1"/>
    <property type="match status" value="1"/>
</dbReference>